<dbReference type="AlphaFoldDB" id="A0A5D3WLS3"/>
<comment type="caution">
    <text evidence="2">The sequence shown here is derived from an EMBL/GenBank/DDBJ whole genome shotgun (WGS) entry which is preliminary data.</text>
</comment>
<keyword evidence="1" id="KW-1133">Transmembrane helix</keyword>
<reference evidence="2 3" key="1">
    <citation type="submission" date="2019-07" db="EMBL/GenBank/DDBJ databases">
        <title>Genomic Encyclopedia of Type Strains, Phase IV (KMG-IV): sequencing the most valuable type-strain genomes for metagenomic binning, comparative biology and taxonomic classification.</title>
        <authorList>
            <person name="Goeker M."/>
        </authorList>
    </citation>
    <scope>NUCLEOTIDE SEQUENCE [LARGE SCALE GENOMIC DNA]</scope>
    <source>
        <strain evidence="2 3">SS015</strain>
    </source>
</reference>
<organism evidence="2 3">
    <name type="scientific">Geothermobacter ehrlichii</name>
    <dbReference type="NCBI Taxonomy" id="213224"/>
    <lineage>
        <taxon>Bacteria</taxon>
        <taxon>Pseudomonadati</taxon>
        <taxon>Thermodesulfobacteriota</taxon>
        <taxon>Desulfuromonadia</taxon>
        <taxon>Desulfuromonadales</taxon>
        <taxon>Geothermobacteraceae</taxon>
        <taxon>Geothermobacter</taxon>
    </lineage>
</organism>
<feature type="transmembrane region" description="Helical" evidence="1">
    <location>
        <begin position="41"/>
        <end position="59"/>
    </location>
</feature>
<dbReference type="Proteomes" id="UP000324159">
    <property type="component" value="Unassembled WGS sequence"/>
</dbReference>
<keyword evidence="1" id="KW-0472">Membrane</keyword>
<accession>A0A5D3WLS3</accession>
<keyword evidence="1" id="KW-0812">Transmembrane</keyword>
<feature type="transmembrane region" description="Helical" evidence="1">
    <location>
        <begin position="71"/>
        <end position="91"/>
    </location>
</feature>
<name>A0A5D3WLS3_9BACT</name>
<dbReference type="EMBL" id="VNIB01000003">
    <property type="protein sequence ID" value="TYO99391.1"/>
    <property type="molecule type" value="Genomic_DNA"/>
</dbReference>
<gene>
    <name evidence="2" type="ORF">EDC39_103237</name>
</gene>
<evidence type="ECO:0000256" key="1">
    <source>
        <dbReference type="SAM" id="Phobius"/>
    </source>
</evidence>
<dbReference type="OrthoDB" id="5402313at2"/>
<sequence length="120" mass="13310">MGRIGERPYWVLYLSLVLRAFHQVGAAVFLAAWLFDALPGPPLPYLVMVLASGVALFLTEWMRHRQLYRELSGIVSMAKVLLLGAAVHGFLPGRPTVLLAFVAASVLAHAPKHVRHRLLF</sequence>
<feature type="transmembrane region" description="Helical" evidence="1">
    <location>
        <begin position="12"/>
        <end position="35"/>
    </location>
</feature>
<proteinExistence type="predicted"/>
<protein>
    <submittedName>
        <fullName evidence="2">Uncharacterized protein</fullName>
    </submittedName>
</protein>
<keyword evidence="3" id="KW-1185">Reference proteome</keyword>
<evidence type="ECO:0000313" key="3">
    <source>
        <dbReference type="Proteomes" id="UP000324159"/>
    </source>
</evidence>
<evidence type="ECO:0000313" key="2">
    <source>
        <dbReference type="EMBL" id="TYO99391.1"/>
    </source>
</evidence>